<accession>A0A366EE60</accession>
<evidence type="ECO:0000256" key="1">
    <source>
        <dbReference type="SAM" id="Phobius"/>
    </source>
</evidence>
<organism evidence="3 4">
    <name type="scientific">Paraliobacillus ryukyuensis</name>
    <dbReference type="NCBI Taxonomy" id="200904"/>
    <lineage>
        <taxon>Bacteria</taxon>
        <taxon>Bacillati</taxon>
        <taxon>Bacillota</taxon>
        <taxon>Bacilli</taxon>
        <taxon>Bacillales</taxon>
        <taxon>Bacillaceae</taxon>
        <taxon>Paraliobacillus</taxon>
    </lineage>
</organism>
<protein>
    <submittedName>
        <fullName evidence="3">YrhK-like protein</fullName>
    </submittedName>
</protein>
<keyword evidence="1" id="KW-0472">Membrane</keyword>
<name>A0A366EE60_9BACI</name>
<dbReference type="Proteomes" id="UP000252254">
    <property type="component" value="Unassembled WGS sequence"/>
</dbReference>
<dbReference type="EMBL" id="QNRI01000002">
    <property type="protein sequence ID" value="RBP00704.1"/>
    <property type="molecule type" value="Genomic_DNA"/>
</dbReference>
<dbReference type="InterPro" id="IPR025424">
    <property type="entry name" value="YrhK_domain"/>
</dbReference>
<feature type="domain" description="YrhK" evidence="2">
    <location>
        <begin position="26"/>
        <end position="81"/>
    </location>
</feature>
<evidence type="ECO:0000313" key="4">
    <source>
        <dbReference type="Proteomes" id="UP000252254"/>
    </source>
</evidence>
<feature type="transmembrane region" description="Helical" evidence="1">
    <location>
        <begin position="30"/>
        <end position="52"/>
    </location>
</feature>
<dbReference type="STRING" id="200904.GCA_900168775_00730"/>
<dbReference type="Pfam" id="PF14145">
    <property type="entry name" value="YrhK"/>
    <property type="match status" value="1"/>
</dbReference>
<dbReference type="AlphaFoldDB" id="A0A366EE60"/>
<keyword evidence="1" id="KW-0812">Transmembrane</keyword>
<evidence type="ECO:0000259" key="2">
    <source>
        <dbReference type="Pfam" id="PF14145"/>
    </source>
</evidence>
<reference evidence="3 4" key="1">
    <citation type="submission" date="2018-06" db="EMBL/GenBank/DDBJ databases">
        <title>Genomic Encyclopedia of Type Strains, Phase IV (KMG-IV): sequencing the most valuable type-strain genomes for metagenomic binning, comparative biology and taxonomic classification.</title>
        <authorList>
            <person name="Goeker M."/>
        </authorList>
    </citation>
    <scope>NUCLEOTIDE SEQUENCE [LARGE SCALE GENOMIC DNA]</scope>
    <source>
        <strain evidence="3 4">DSM 15140</strain>
    </source>
</reference>
<comment type="caution">
    <text evidence="3">The sequence shown here is derived from an EMBL/GenBank/DDBJ whole genome shotgun (WGS) entry which is preliminary data.</text>
</comment>
<dbReference type="RefSeq" id="WP_079710735.1">
    <property type="nucleotide sequence ID" value="NZ_BAABQN010000002.1"/>
</dbReference>
<gene>
    <name evidence="3" type="ORF">DES48_102472</name>
</gene>
<dbReference type="OrthoDB" id="2135402at2"/>
<feature type="transmembrane region" description="Helical" evidence="1">
    <location>
        <begin position="58"/>
        <end position="76"/>
    </location>
</feature>
<proteinExistence type="predicted"/>
<sequence>MEINKQETHAYELDFPIGNHEIVIYRRYEFFYILNDVFIGILFVVGSILFLWEATTLTGIWLFIIGSALFLVRPTLQFSKKIHLKQINQKKSD</sequence>
<keyword evidence="1" id="KW-1133">Transmembrane helix</keyword>
<keyword evidence="4" id="KW-1185">Reference proteome</keyword>
<evidence type="ECO:0000313" key="3">
    <source>
        <dbReference type="EMBL" id="RBP00704.1"/>
    </source>
</evidence>